<keyword evidence="4" id="KW-1185">Reference proteome</keyword>
<proteinExistence type="predicted"/>
<reference evidence="3 4" key="1">
    <citation type="submission" date="2019-03" db="EMBL/GenBank/DDBJ databases">
        <title>Algoriphagus aquimaris sp. nov., isolated form marine sediment in Pohang, Korea.</title>
        <authorList>
            <person name="Kim J."/>
            <person name="Yoon S.-H."/>
            <person name="Lee S.-S."/>
        </authorList>
    </citation>
    <scope>NUCLEOTIDE SEQUENCE [LARGE SCALE GENOMIC DNA]</scope>
    <source>
        <strain evidence="3 4">F21</strain>
    </source>
</reference>
<dbReference type="GO" id="GO:0015074">
    <property type="term" value="P:DNA integration"/>
    <property type="evidence" value="ECO:0007669"/>
    <property type="project" value="InterPro"/>
</dbReference>
<evidence type="ECO:0000256" key="1">
    <source>
        <dbReference type="ARBA" id="ARBA00023125"/>
    </source>
</evidence>
<dbReference type="Proteomes" id="UP000295438">
    <property type="component" value="Unassembled WGS sequence"/>
</dbReference>
<dbReference type="InterPro" id="IPR013762">
    <property type="entry name" value="Integrase-like_cat_sf"/>
</dbReference>
<keyword evidence="2" id="KW-0233">DNA recombination</keyword>
<name>A0A4R5VCU4_9BACT</name>
<evidence type="ECO:0000313" key="4">
    <source>
        <dbReference type="Proteomes" id="UP000295438"/>
    </source>
</evidence>
<dbReference type="InterPro" id="IPR011010">
    <property type="entry name" value="DNA_brk_join_enz"/>
</dbReference>
<comment type="caution">
    <text evidence="3">The sequence shown here is derived from an EMBL/GenBank/DDBJ whole genome shotgun (WGS) entry which is preliminary data.</text>
</comment>
<organism evidence="3 4">
    <name type="scientific">Algoriphagus formosus</name>
    <dbReference type="NCBI Taxonomy" id="2007308"/>
    <lineage>
        <taxon>Bacteria</taxon>
        <taxon>Pseudomonadati</taxon>
        <taxon>Bacteroidota</taxon>
        <taxon>Cytophagia</taxon>
        <taxon>Cytophagales</taxon>
        <taxon>Cyclobacteriaceae</taxon>
        <taxon>Algoriphagus</taxon>
    </lineage>
</organism>
<protein>
    <recommendedName>
        <fullName evidence="5">Tyr recombinase domain-containing protein</fullName>
    </recommendedName>
</protein>
<dbReference type="EMBL" id="SMUW01000023">
    <property type="protein sequence ID" value="TDK49904.1"/>
    <property type="molecule type" value="Genomic_DNA"/>
</dbReference>
<dbReference type="InterPro" id="IPR010998">
    <property type="entry name" value="Integrase_recombinase_N"/>
</dbReference>
<evidence type="ECO:0008006" key="5">
    <source>
        <dbReference type="Google" id="ProtNLM"/>
    </source>
</evidence>
<dbReference type="Gene3D" id="1.10.443.10">
    <property type="entry name" value="Intergrase catalytic core"/>
    <property type="match status" value="1"/>
</dbReference>
<keyword evidence="1" id="KW-0238">DNA-binding</keyword>
<dbReference type="AlphaFoldDB" id="A0A4R5VCU4"/>
<accession>A0A4R5VCU4</accession>
<dbReference type="RefSeq" id="WP_133389623.1">
    <property type="nucleotide sequence ID" value="NZ_SMUW01000023.1"/>
</dbReference>
<sequence length="411" mass="48560">MPRTHINIEIDPNHNRSRLKDKNPLLKIYLVARRVRQKAFLIPPYSIKVKLEDFQKVEGKWIKGSDRNSKKLNHLLKELKIRLEEYILDNYSKNPSPKEVKEWYSKNVSPEGFFRSTESPLLSEYIKSFLKHYPKYQTKKDYQSISNKMEKYFPGLRIGEIDNQKMKDFLFDLKETEHLKATTLKAQFGKIQKIYSSWYLEKYPEDENGAKRPFRSLKFGIKEPTERNTLNEKQIEKLKNLELPIGSEKEYVRDVFLFLCYTSRYFKDLRALSFEKNVSYQNDHPERPIIKGFRGKTGIKFINIIINSHHLEVFNKYHPDRKGPLFSNPILSLVDPNFKFNEILSQLGRSIDLDFKLTGKVARYTFRNLYAKSLSPQMVALAMGHSRLNTQMEYNASNLDPYSQFTGLIEK</sequence>
<gene>
    <name evidence="3" type="ORF">E1898_01955</name>
</gene>
<dbReference type="SUPFAM" id="SSF56349">
    <property type="entry name" value="DNA breaking-rejoining enzymes"/>
    <property type="match status" value="1"/>
</dbReference>
<dbReference type="Gene3D" id="1.10.150.130">
    <property type="match status" value="1"/>
</dbReference>
<dbReference type="GO" id="GO:0003677">
    <property type="term" value="F:DNA binding"/>
    <property type="evidence" value="ECO:0007669"/>
    <property type="project" value="UniProtKB-KW"/>
</dbReference>
<dbReference type="GO" id="GO:0006310">
    <property type="term" value="P:DNA recombination"/>
    <property type="evidence" value="ECO:0007669"/>
    <property type="project" value="UniProtKB-KW"/>
</dbReference>
<evidence type="ECO:0000313" key="3">
    <source>
        <dbReference type="EMBL" id="TDK49904.1"/>
    </source>
</evidence>
<evidence type="ECO:0000256" key="2">
    <source>
        <dbReference type="ARBA" id="ARBA00023172"/>
    </source>
</evidence>